<name>A0A4D7JMT5_9BACT</name>
<protein>
    <submittedName>
        <fullName evidence="2">Uncharacterized protein</fullName>
    </submittedName>
</protein>
<evidence type="ECO:0000313" key="3">
    <source>
        <dbReference type="Proteomes" id="UP000298616"/>
    </source>
</evidence>
<keyword evidence="1" id="KW-0812">Transmembrane</keyword>
<keyword evidence="1" id="KW-0472">Membrane</keyword>
<dbReference type="RefSeq" id="WP_137089565.1">
    <property type="nucleotide sequence ID" value="NZ_CP028923.1"/>
</dbReference>
<dbReference type="AlphaFoldDB" id="A0A4D7JMT5"/>
<keyword evidence="3" id="KW-1185">Reference proteome</keyword>
<feature type="transmembrane region" description="Helical" evidence="1">
    <location>
        <begin position="74"/>
        <end position="92"/>
    </location>
</feature>
<evidence type="ECO:0000256" key="1">
    <source>
        <dbReference type="SAM" id="Phobius"/>
    </source>
</evidence>
<sequence>MDSSEEWLLPKEKTEFRQFLDTKNIATSEKHSGLKSTVEKFRTLFNRANIFLYYIIGFFAVLFIPLSLVTNSFQTGICLALATSVFIANWSVTHYPRGFFSHSNKKMQKAPVNKQDNLKH</sequence>
<dbReference type="EMBL" id="CP028923">
    <property type="protein sequence ID" value="QCK13972.1"/>
    <property type="molecule type" value="Genomic_DNA"/>
</dbReference>
<dbReference type="KEGG" id="fpf:DCC35_03995"/>
<reference evidence="2 3" key="1">
    <citation type="submission" date="2018-04" db="EMBL/GenBank/DDBJ databases">
        <title>Complete genome uncultured novel isolate.</title>
        <authorList>
            <person name="Merlino G."/>
        </authorList>
    </citation>
    <scope>NUCLEOTIDE SEQUENCE [LARGE SCALE GENOMIC DNA]</scope>
    <source>
        <strain evidence="3">R1DC9</strain>
    </source>
</reference>
<accession>A0A4D7JMT5</accession>
<organism evidence="2 3">
    <name type="scientific">Mangrovivirga cuniculi</name>
    <dbReference type="NCBI Taxonomy" id="2715131"/>
    <lineage>
        <taxon>Bacteria</taxon>
        <taxon>Pseudomonadati</taxon>
        <taxon>Bacteroidota</taxon>
        <taxon>Cytophagia</taxon>
        <taxon>Cytophagales</taxon>
        <taxon>Mangrovivirgaceae</taxon>
        <taxon>Mangrovivirga</taxon>
    </lineage>
</organism>
<dbReference type="Proteomes" id="UP000298616">
    <property type="component" value="Chromosome"/>
</dbReference>
<keyword evidence="1" id="KW-1133">Transmembrane helix</keyword>
<gene>
    <name evidence="2" type="ORF">DCC35_03995</name>
</gene>
<evidence type="ECO:0000313" key="2">
    <source>
        <dbReference type="EMBL" id="QCK13972.1"/>
    </source>
</evidence>
<proteinExistence type="predicted"/>
<feature type="transmembrane region" description="Helical" evidence="1">
    <location>
        <begin position="50"/>
        <end position="68"/>
    </location>
</feature>